<dbReference type="PROSITE" id="PS50157">
    <property type="entry name" value="ZINC_FINGER_C2H2_2"/>
    <property type="match status" value="1"/>
</dbReference>
<evidence type="ECO:0000256" key="2">
    <source>
        <dbReference type="SAM" id="MobiDB-lite"/>
    </source>
</evidence>
<feature type="region of interest" description="Disordered" evidence="2">
    <location>
        <begin position="88"/>
        <end position="107"/>
    </location>
</feature>
<keyword evidence="1" id="KW-0479">Metal-binding</keyword>
<organism evidence="4 5">
    <name type="scientific">Viridothelium virens</name>
    <name type="common">Speckled blister lichen</name>
    <name type="synonym">Trypethelium virens</name>
    <dbReference type="NCBI Taxonomy" id="1048519"/>
    <lineage>
        <taxon>Eukaryota</taxon>
        <taxon>Fungi</taxon>
        <taxon>Dikarya</taxon>
        <taxon>Ascomycota</taxon>
        <taxon>Pezizomycotina</taxon>
        <taxon>Dothideomycetes</taxon>
        <taxon>Dothideomycetes incertae sedis</taxon>
        <taxon>Trypetheliales</taxon>
        <taxon>Trypetheliaceae</taxon>
        <taxon>Viridothelium</taxon>
    </lineage>
</organism>
<evidence type="ECO:0000313" key="4">
    <source>
        <dbReference type="EMBL" id="KAF2228536.1"/>
    </source>
</evidence>
<dbReference type="PROSITE" id="PS00028">
    <property type="entry name" value="ZINC_FINGER_C2H2_1"/>
    <property type="match status" value="1"/>
</dbReference>
<dbReference type="Gene3D" id="3.30.160.60">
    <property type="entry name" value="Classic Zinc Finger"/>
    <property type="match status" value="1"/>
</dbReference>
<feature type="region of interest" description="Disordered" evidence="2">
    <location>
        <begin position="150"/>
        <end position="177"/>
    </location>
</feature>
<dbReference type="EMBL" id="ML991916">
    <property type="protein sequence ID" value="KAF2228536.1"/>
    <property type="molecule type" value="Genomic_DNA"/>
</dbReference>
<dbReference type="GO" id="GO:0008270">
    <property type="term" value="F:zinc ion binding"/>
    <property type="evidence" value="ECO:0007669"/>
    <property type="project" value="UniProtKB-KW"/>
</dbReference>
<name>A0A6A6GRY9_VIRVR</name>
<protein>
    <recommendedName>
        <fullName evidence="3">C2H2-type domain-containing protein</fullName>
    </recommendedName>
</protein>
<accession>A0A6A6GRY9</accession>
<feature type="compositionally biased region" description="Basic residues" evidence="2">
    <location>
        <begin position="167"/>
        <end position="177"/>
    </location>
</feature>
<keyword evidence="1" id="KW-0863">Zinc-finger</keyword>
<gene>
    <name evidence="4" type="ORF">EV356DRAFT_498299</name>
</gene>
<sequence>MDPCPEVEAGVTVRYPQMVPGLDLAPADNTVQGSWNLLGSDFGIDPLDDGQCCTDPSALTFGVEPDFLPTFSSTIQTSVSPMAAGRAFSPRIAGSSGPGTTASPPGKERLACSYQGCAKTFGRPADRLRHEGSVHRGEGQVWCTVSSCKRSESAGGKPFSRTDKRNEHFRKVHGGMT</sequence>
<dbReference type="AlphaFoldDB" id="A0A6A6GRY9"/>
<dbReference type="OrthoDB" id="4748970at2759"/>
<evidence type="ECO:0000259" key="3">
    <source>
        <dbReference type="PROSITE" id="PS50157"/>
    </source>
</evidence>
<feature type="domain" description="C2H2-type" evidence="3">
    <location>
        <begin position="110"/>
        <end position="140"/>
    </location>
</feature>
<keyword evidence="1" id="KW-0862">Zinc</keyword>
<dbReference type="Proteomes" id="UP000800092">
    <property type="component" value="Unassembled WGS sequence"/>
</dbReference>
<proteinExistence type="predicted"/>
<keyword evidence="5" id="KW-1185">Reference proteome</keyword>
<reference evidence="4" key="1">
    <citation type="journal article" date="2020" name="Stud. Mycol.">
        <title>101 Dothideomycetes genomes: a test case for predicting lifestyles and emergence of pathogens.</title>
        <authorList>
            <person name="Haridas S."/>
            <person name="Albert R."/>
            <person name="Binder M."/>
            <person name="Bloem J."/>
            <person name="Labutti K."/>
            <person name="Salamov A."/>
            <person name="Andreopoulos B."/>
            <person name="Baker S."/>
            <person name="Barry K."/>
            <person name="Bills G."/>
            <person name="Bluhm B."/>
            <person name="Cannon C."/>
            <person name="Castanera R."/>
            <person name="Culley D."/>
            <person name="Daum C."/>
            <person name="Ezra D."/>
            <person name="Gonzalez J."/>
            <person name="Henrissat B."/>
            <person name="Kuo A."/>
            <person name="Liang C."/>
            <person name="Lipzen A."/>
            <person name="Lutzoni F."/>
            <person name="Magnuson J."/>
            <person name="Mondo S."/>
            <person name="Nolan M."/>
            <person name="Ohm R."/>
            <person name="Pangilinan J."/>
            <person name="Park H.-J."/>
            <person name="Ramirez L."/>
            <person name="Alfaro M."/>
            <person name="Sun H."/>
            <person name="Tritt A."/>
            <person name="Yoshinaga Y."/>
            <person name="Zwiers L.-H."/>
            <person name="Turgeon B."/>
            <person name="Goodwin S."/>
            <person name="Spatafora J."/>
            <person name="Crous P."/>
            <person name="Grigoriev I."/>
        </authorList>
    </citation>
    <scope>NUCLEOTIDE SEQUENCE</scope>
    <source>
        <strain evidence="4">Tuck. ex Michener</strain>
    </source>
</reference>
<evidence type="ECO:0000256" key="1">
    <source>
        <dbReference type="PROSITE-ProRule" id="PRU00042"/>
    </source>
</evidence>
<evidence type="ECO:0000313" key="5">
    <source>
        <dbReference type="Proteomes" id="UP000800092"/>
    </source>
</evidence>
<dbReference type="InterPro" id="IPR013087">
    <property type="entry name" value="Znf_C2H2_type"/>
</dbReference>